<keyword evidence="9" id="KW-0496">Mitochondrion</keyword>
<dbReference type="EMBL" id="OVEO01000006">
    <property type="protein sequence ID" value="SPQ97010.1"/>
    <property type="molecule type" value="Genomic_DNA"/>
</dbReference>
<sequence length="932" mass="100412">MTLLSRTRVQLLILRSRLAGVPLAMVLLPLLLVMPLLEVHQRLIPCDVNLSLTGNADNAFDLQPTHLHLPSHEHRYVMVTFAPSAIRTYQATFSATVYRNPSCVLQFEMQGEGTLPRVPTIAPVPTGAVKVDFGRIRRGTLTRPVRLCNDGIVPATVRFDLDEGAGEFSFSGLGSLVTIAPSAQHDFQAGFTVAPERVGLRNGRLRMGVLRNVFEVTHLALSAQVYEEDVTPDHDVIDFGDVDMASPCSARCNCRTSRDAPALVADRSRRPECAGAGDDGHDSPSGRAEFTGDGHDSPSGRAEFTGDGHDSPSGRAEFTVAFRPTQRLLPFTVDVAVELDASGLRQHLLRLTGACHGVGLLLEQTLVPFGAVIAGSTLTKRVKLDNIGDVPRRFQWDVARLPQAWALEPATGVIAPHDHALIDVTFAPDVPGLDLRQTLRCVPDDNDAGAVQVQVTGSSVEAPADASVDLAFDAAVRGSQTVQVPITNTSTSVWQLHPVISDGAWSAPDLEVPAGATCNLAVVYAPLTTATNLHRGTLFMALPTGSALSYRLQGRTQAPALESDGACQVRAKCASTHTLPVRNWLHDPQRFRIDIQRESPPDDTVSITAGDSVGVPGGVSRDVRLQIYAYRPGTTVALVKFVNDDNGEYLVHRLTIVVTDAGIIDRIALQSPVRQRALTTVPLDNRLGRDCTLTSFSCESPDVDVRGLPRVRLTLSSAELGDFPYELELQAYAAAVDASLRFDAYLGATCTQRFRFLSWSKKPTTYECSFVGGQAFQVVGDKKVTCAGADANGDTGVECQVTVLFDPSGLNDVRDELKVTSTDAGEYRCALHGHCSVPRPEGPISITAGTSQAVRFRNLFGQRSEFVYTVDNPAFTIGKKGETIDTKKEVSIQVGFQGAQPTNGKLVVTCTGGADQATVPTWVYYLHGEPKK</sequence>
<evidence type="ECO:0000256" key="5">
    <source>
        <dbReference type="ARBA" id="ARBA00023273"/>
    </source>
</evidence>
<dbReference type="AlphaFoldDB" id="A0A3P3YAH6"/>
<evidence type="ECO:0000256" key="7">
    <source>
        <dbReference type="SAM" id="Phobius"/>
    </source>
</evidence>
<organism evidence="9 10">
    <name type="scientific">Plasmodiophora brassicae</name>
    <name type="common">Clubroot disease agent</name>
    <dbReference type="NCBI Taxonomy" id="37360"/>
    <lineage>
        <taxon>Eukaryota</taxon>
        <taxon>Sar</taxon>
        <taxon>Rhizaria</taxon>
        <taxon>Endomyxa</taxon>
        <taxon>Phytomyxea</taxon>
        <taxon>Plasmodiophorida</taxon>
        <taxon>Plasmodiophoridae</taxon>
        <taxon>Plasmodiophora</taxon>
    </lineage>
</organism>
<evidence type="ECO:0000313" key="9">
    <source>
        <dbReference type="EMBL" id="SPQ97010.1"/>
    </source>
</evidence>
<proteinExistence type="predicted"/>
<name>A0A3P3YAH6_PLABS</name>
<dbReference type="GO" id="GO:0003341">
    <property type="term" value="P:cilium movement"/>
    <property type="evidence" value="ECO:0007669"/>
    <property type="project" value="TreeGrafter"/>
</dbReference>
<evidence type="ECO:0000259" key="8">
    <source>
        <dbReference type="Pfam" id="PF22544"/>
    </source>
</evidence>
<evidence type="ECO:0000256" key="3">
    <source>
        <dbReference type="ARBA" id="ARBA00022490"/>
    </source>
</evidence>
<gene>
    <name evidence="9" type="ORF">PLBR_LOCUS4225</name>
</gene>
<dbReference type="InterPro" id="IPR053879">
    <property type="entry name" value="HYDIN_VesB_CFA65-like_Ig"/>
</dbReference>
<evidence type="ECO:0000313" key="10">
    <source>
        <dbReference type="Proteomes" id="UP000290189"/>
    </source>
</evidence>
<comment type="subcellular location">
    <subcellularLocation>
        <location evidence="1">Cell projection</location>
        <location evidence="1">Cilium</location>
    </subcellularLocation>
    <subcellularLocation>
        <location evidence="2">Cytoplasm</location>
    </subcellularLocation>
</comment>
<reference evidence="9 10" key="1">
    <citation type="submission" date="2018-03" db="EMBL/GenBank/DDBJ databases">
        <authorList>
            <person name="Fogelqvist J."/>
        </authorList>
    </citation>
    <scope>NUCLEOTIDE SEQUENCE [LARGE SCALE GENOMIC DNA]</scope>
</reference>
<dbReference type="InterPro" id="IPR013783">
    <property type="entry name" value="Ig-like_fold"/>
</dbReference>
<dbReference type="Gene3D" id="2.60.40.10">
    <property type="entry name" value="Immunoglobulins"/>
    <property type="match status" value="2"/>
</dbReference>
<evidence type="ECO:0000256" key="2">
    <source>
        <dbReference type="ARBA" id="ARBA00004496"/>
    </source>
</evidence>
<protein>
    <recommendedName>
        <fullName evidence="8">HYDIN/VesB/CFA65-like Ig-like domain-containing protein</fullName>
    </recommendedName>
</protein>
<geneLocation type="mitochondrion" evidence="9"/>
<keyword evidence="4" id="KW-0969">Cilium</keyword>
<evidence type="ECO:0000256" key="1">
    <source>
        <dbReference type="ARBA" id="ARBA00004138"/>
    </source>
</evidence>
<feature type="region of interest" description="Disordered" evidence="6">
    <location>
        <begin position="263"/>
        <end position="313"/>
    </location>
</feature>
<dbReference type="InterPro" id="IPR033305">
    <property type="entry name" value="Hydin-like"/>
</dbReference>
<dbReference type="Pfam" id="PF22544">
    <property type="entry name" value="HYDIN_VesB_CFA65-like_Ig"/>
    <property type="match status" value="1"/>
</dbReference>
<feature type="transmembrane region" description="Helical" evidence="7">
    <location>
        <begin position="12"/>
        <end position="37"/>
    </location>
</feature>
<keyword evidence="5" id="KW-0966">Cell projection</keyword>
<accession>A0A3P3YAH6</accession>
<dbReference type="GO" id="GO:0005930">
    <property type="term" value="C:axoneme"/>
    <property type="evidence" value="ECO:0007669"/>
    <property type="project" value="TreeGrafter"/>
</dbReference>
<keyword evidence="7" id="KW-1133">Transmembrane helix</keyword>
<evidence type="ECO:0000256" key="4">
    <source>
        <dbReference type="ARBA" id="ARBA00023069"/>
    </source>
</evidence>
<dbReference type="GO" id="GO:1904158">
    <property type="term" value="P:axonemal central apparatus assembly"/>
    <property type="evidence" value="ECO:0007669"/>
    <property type="project" value="TreeGrafter"/>
</dbReference>
<feature type="compositionally biased region" description="Basic and acidic residues" evidence="6">
    <location>
        <begin position="266"/>
        <end position="312"/>
    </location>
</feature>
<dbReference type="PANTHER" id="PTHR23053:SF0">
    <property type="entry name" value="HYDROCEPHALUS-INDUCING PROTEIN HOMOLOG"/>
    <property type="match status" value="1"/>
</dbReference>
<keyword evidence="7" id="KW-0812">Transmembrane</keyword>
<evidence type="ECO:0000256" key="6">
    <source>
        <dbReference type="SAM" id="MobiDB-lite"/>
    </source>
</evidence>
<dbReference type="PANTHER" id="PTHR23053">
    <property type="entry name" value="DLEC1 DELETED IN LUNG AND ESOPHAGEAL CANCER 1"/>
    <property type="match status" value="1"/>
</dbReference>
<keyword evidence="3" id="KW-0963">Cytoplasm</keyword>
<keyword evidence="7" id="KW-0472">Membrane</keyword>
<dbReference type="Proteomes" id="UP000290189">
    <property type="component" value="Unassembled WGS sequence"/>
</dbReference>
<feature type="domain" description="HYDIN/VesB/CFA65-like Ig-like" evidence="8">
    <location>
        <begin position="363"/>
        <end position="445"/>
    </location>
</feature>